<dbReference type="Proteomes" id="UP000663920">
    <property type="component" value="Chromosome"/>
</dbReference>
<proteinExistence type="predicted"/>
<sequence>MKQLNLITVLAIFLLSLSNVNGQSKVIKLNFKKGEVLDILLFTGKPDMGKYFPEYKKTAFAFALQTGYTPQPILNITETTEGGLQPGNFVFGKWKNLTAREQFLNEIDKKVPDFHQQRRKMWSTFYLSYFEMNENTSFELHSEKLNVATAYWLKNKNDIKNFQKEWTKMAKKNGATILLGLNNPKSSVGYMYKPNFIILTSWPSKASFDNFKKEAFLKKNKSVINVNEFIIK</sequence>
<keyword evidence="2" id="KW-1185">Reference proteome</keyword>
<evidence type="ECO:0000313" key="1">
    <source>
        <dbReference type="EMBL" id="QTE23560.1"/>
    </source>
</evidence>
<dbReference type="RefSeq" id="WP_208079567.1">
    <property type="nucleotide sequence ID" value="NZ_CP071869.1"/>
</dbReference>
<protein>
    <submittedName>
        <fullName evidence="1">Uncharacterized protein</fullName>
    </submittedName>
</protein>
<dbReference type="EMBL" id="CP071869">
    <property type="protein sequence ID" value="QTE23560.1"/>
    <property type="molecule type" value="Genomic_DNA"/>
</dbReference>
<dbReference type="KEGG" id="pcea:J3359_04555"/>
<gene>
    <name evidence="1" type="ORF">J3359_04555</name>
</gene>
<accession>A0A975CQM8</accession>
<name>A0A975CQM8_9FLAO</name>
<organism evidence="1 2">
    <name type="scientific">Polaribacter cellanae</name>
    <dbReference type="NCBI Taxonomy" id="2818493"/>
    <lineage>
        <taxon>Bacteria</taxon>
        <taxon>Pseudomonadati</taxon>
        <taxon>Bacteroidota</taxon>
        <taxon>Flavobacteriia</taxon>
        <taxon>Flavobacteriales</taxon>
        <taxon>Flavobacteriaceae</taxon>
    </lineage>
</organism>
<dbReference type="AlphaFoldDB" id="A0A975CQM8"/>
<reference evidence="1 2" key="1">
    <citation type="submission" date="2021-03" db="EMBL/GenBank/DDBJ databases">
        <title>Complete genome of Polaribacter_sp.SM13.</title>
        <authorList>
            <person name="Jeong S.W."/>
            <person name="Bae J.W."/>
        </authorList>
    </citation>
    <scope>NUCLEOTIDE SEQUENCE [LARGE SCALE GENOMIC DNA]</scope>
    <source>
        <strain evidence="1 2">SM13</strain>
    </source>
</reference>
<evidence type="ECO:0000313" key="2">
    <source>
        <dbReference type="Proteomes" id="UP000663920"/>
    </source>
</evidence>